<protein>
    <submittedName>
        <fullName evidence="7">Serpin I2</fullName>
    </submittedName>
</protein>
<reference evidence="7 8" key="1">
    <citation type="submission" date="2017-12" db="EMBL/GenBank/DDBJ databases">
        <title>Hemimetabolous genomes reveal molecular basis of termite eusociality.</title>
        <authorList>
            <person name="Harrison M.C."/>
            <person name="Jongepier E."/>
            <person name="Robertson H.M."/>
            <person name="Arning N."/>
            <person name="Bitard-Feildel T."/>
            <person name="Chao H."/>
            <person name="Childers C.P."/>
            <person name="Dinh H."/>
            <person name="Doddapaneni H."/>
            <person name="Dugan S."/>
            <person name="Gowin J."/>
            <person name="Greiner C."/>
            <person name="Han Y."/>
            <person name="Hu H."/>
            <person name="Hughes D.S.T."/>
            <person name="Huylmans A.-K."/>
            <person name="Kemena C."/>
            <person name="Kremer L.P.M."/>
            <person name="Lee S.L."/>
            <person name="Lopez-Ezquerra A."/>
            <person name="Mallet L."/>
            <person name="Monroy-Kuhn J.M."/>
            <person name="Moser A."/>
            <person name="Murali S.C."/>
            <person name="Muzny D.M."/>
            <person name="Otani S."/>
            <person name="Piulachs M.-D."/>
            <person name="Poelchau M."/>
            <person name="Qu J."/>
            <person name="Schaub F."/>
            <person name="Wada-Katsumata A."/>
            <person name="Worley K.C."/>
            <person name="Xie Q."/>
            <person name="Ylla G."/>
            <person name="Poulsen M."/>
            <person name="Gibbs R.A."/>
            <person name="Schal C."/>
            <person name="Richards S."/>
            <person name="Belles X."/>
            <person name="Korb J."/>
            <person name="Bornberg-Bauer E."/>
        </authorList>
    </citation>
    <scope>NUCLEOTIDE SEQUENCE [LARGE SCALE GENOMIC DNA]</scope>
    <source>
        <tissue evidence="7">Whole body</tissue>
    </source>
</reference>
<dbReference type="EMBL" id="NEVH01003502">
    <property type="protein sequence ID" value="PNF40584.1"/>
    <property type="molecule type" value="Genomic_DNA"/>
</dbReference>
<feature type="chain" id="PRO_5014433376" evidence="5">
    <location>
        <begin position="19"/>
        <end position="404"/>
    </location>
</feature>
<evidence type="ECO:0000256" key="1">
    <source>
        <dbReference type="ARBA" id="ARBA00009500"/>
    </source>
</evidence>
<keyword evidence="2" id="KW-0646">Protease inhibitor</keyword>
<evidence type="ECO:0000259" key="6">
    <source>
        <dbReference type="SMART" id="SM00093"/>
    </source>
</evidence>
<dbReference type="InParanoid" id="A0A2J7RIC2"/>
<dbReference type="InterPro" id="IPR036186">
    <property type="entry name" value="Serpin_sf"/>
</dbReference>
<dbReference type="GO" id="GO:0004867">
    <property type="term" value="F:serine-type endopeptidase inhibitor activity"/>
    <property type="evidence" value="ECO:0007669"/>
    <property type="project" value="UniProtKB-KW"/>
</dbReference>
<dbReference type="Pfam" id="PF00079">
    <property type="entry name" value="Serpin"/>
    <property type="match status" value="1"/>
</dbReference>
<dbReference type="AlphaFoldDB" id="A0A2J7RIC2"/>
<gene>
    <name evidence="7" type="ORF">B7P43_G06760</name>
</gene>
<dbReference type="STRING" id="105785.A0A2J7RIC2"/>
<dbReference type="PANTHER" id="PTHR11461:SF211">
    <property type="entry name" value="GH10112P-RELATED"/>
    <property type="match status" value="1"/>
</dbReference>
<accession>A0A2J7RIC2</accession>
<evidence type="ECO:0000256" key="2">
    <source>
        <dbReference type="ARBA" id="ARBA00022690"/>
    </source>
</evidence>
<dbReference type="CDD" id="cd19601">
    <property type="entry name" value="serpin42Da-like"/>
    <property type="match status" value="1"/>
</dbReference>
<dbReference type="Gene3D" id="3.30.497.10">
    <property type="entry name" value="Antithrombin, subunit I, domain 2"/>
    <property type="match status" value="1"/>
</dbReference>
<dbReference type="GO" id="GO:0005615">
    <property type="term" value="C:extracellular space"/>
    <property type="evidence" value="ECO:0007669"/>
    <property type="project" value="InterPro"/>
</dbReference>
<evidence type="ECO:0000256" key="3">
    <source>
        <dbReference type="ARBA" id="ARBA00022900"/>
    </source>
</evidence>
<feature type="signal peptide" evidence="5">
    <location>
        <begin position="1"/>
        <end position="18"/>
    </location>
</feature>
<dbReference type="InterPro" id="IPR023796">
    <property type="entry name" value="Serpin_dom"/>
</dbReference>
<dbReference type="Gene3D" id="2.30.39.10">
    <property type="entry name" value="Alpha-1-antitrypsin, domain 1"/>
    <property type="match status" value="1"/>
</dbReference>
<proteinExistence type="inferred from homology"/>
<comment type="caution">
    <text evidence="7">The sequence shown here is derived from an EMBL/GenBank/DDBJ whole genome shotgun (WGS) entry which is preliminary data.</text>
</comment>
<comment type="similarity">
    <text evidence="1 4">Belongs to the serpin family.</text>
</comment>
<dbReference type="Proteomes" id="UP000235965">
    <property type="component" value="Unassembled WGS sequence"/>
</dbReference>
<dbReference type="InterPro" id="IPR042178">
    <property type="entry name" value="Serpin_sf_1"/>
</dbReference>
<evidence type="ECO:0000256" key="4">
    <source>
        <dbReference type="RuleBase" id="RU000411"/>
    </source>
</evidence>
<dbReference type="OrthoDB" id="671595at2759"/>
<dbReference type="PANTHER" id="PTHR11461">
    <property type="entry name" value="SERINE PROTEASE INHIBITOR, SERPIN"/>
    <property type="match status" value="1"/>
</dbReference>
<dbReference type="SMART" id="SM00093">
    <property type="entry name" value="SERPIN"/>
    <property type="match status" value="1"/>
</dbReference>
<evidence type="ECO:0000313" key="8">
    <source>
        <dbReference type="Proteomes" id="UP000235965"/>
    </source>
</evidence>
<dbReference type="InterPro" id="IPR042185">
    <property type="entry name" value="Serpin_sf_2"/>
</dbReference>
<evidence type="ECO:0000313" key="7">
    <source>
        <dbReference type="EMBL" id="PNF40584.1"/>
    </source>
</evidence>
<feature type="domain" description="Serpin" evidence="6">
    <location>
        <begin position="38"/>
        <end position="401"/>
    </location>
</feature>
<keyword evidence="5" id="KW-0732">Signal</keyword>
<sequence length="404" mass="44234">MWLASLYLLLCTSWLSRAQESSTAVSNRVAEATYLFSVDLFKAALKADAGNVVISPVSVSTLLALVQQGSGGNTATQLEEVLHLDPEQSRDGYSHLTRNLKVLAGNESLEFANGAFLNEGYQVKSGFRKVLEEDFLSSVETVQFSNSAAAAGEINSWVSNHTHGKIPNLVSPDSLDSLTRLVLVNAIYFKNFWKTSFLKNETRDDDFFIRPNTSKKVPTMHLKKKLLTGSLESLNSRWLQLPFQGNRFYLLIILPNEKDGVENLVNSITGPEISDLIENLEDRGYSPEVQLSLPKFKLQTTLELGPALKKIGLTDIFTDRANLTGISEEPVAVSQVIQKAEIEVDEDGATAAAATAVIGVLITAVGVKPVPVVFNVDRPFLAFIVDSFNKLPLFASRVIDPTTS</sequence>
<dbReference type="SUPFAM" id="SSF56574">
    <property type="entry name" value="Serpins"/>
    <property type="match status" value="1"/>
</dbReference>
<organism evidence="7 8">
    <name type="scientific">Cryptotermes secundus</name>
    <dbReference type="NCBI Taxonomy" id="105785"/>
    <lineage>
        <taxon>Eukaryota</taxon>
        <taxon>Metazoa</taxon>
        <taxon>Ecdysozoa</taxon>
        <taxon>Arthropoda</taxon>
        <taxon>Hexapoda</taxon>
        <taxon>Insecta</taxon>
        <taxon>Pterygota</taxon>
        <taxon>Neoptera</taxon>
        <taxon>Polyneoptera</taxon>
        <taxon>Dictyoptera</taxon>
        <taxon>Blattodea</taxon>
        <taxon>Blattoidea</taxon>
        <taxon>Termitoidae</taxon>
        <taxon>Kalotermitidae</taxon>
        <taxon>Cryptotermitinae</taxon>
        <taxon>Cryptotermes</taxon>
    </lineage>
</organism>
<keyword evidence="8" id="KW-1185">Reference proteome</keyword>
<keyword evidence="3" id="KW-0722">Serine protease inhibitor</keyword>
<name>A0A2J7RIC2_9NEOP</name>
<dbReference type="InterPro" id="IPR000215">
    <property type="entry name" value="Serpin_fam"/>
</dbReference>
<evidence type="ECO:0000256" key="5">
    <source>
        <dbReference type="SAM" id="SignalP"/>
    </source>
</evidence>